<gene>
    <name evidence="1" type="ORF">RDn1_281</name>
</gene>
<dbReference type="AlphaFoldDB" id="A0A388TKQ4"/>
<organism evidence="1 2">
    <name type="scientific">Candidatus Termititenax dinenymphae</name>
    <dbReference type="NCBI Taxonomy" id="2218523"/>
    <lineage>
        <taxon>Bacteria</taxon>
        <taxon>Bacillati</taxon>
        <taxon>Candidatus Margulisiibacteriota</taxon>
        <taxon>Candidatus Termititenacia</taxon>
        <taxon>Candidatus Termititenacales</taxon>
        <taxon>Candidatus Termititenacaceae</taxon>
        <taxon>Candidatus Termititenax</taxon>
    </lineage>
</organism>
<dbReference type="SUPFAM" id="SSF143880">
    <property type="entry name" value="NE0471 N-terminal domain-like"/>
    <property type="match status" value="1"/>
</dbReference>
<protein>
    <recommendedName>
        <fullName evidence="3">DUF2442 domain-containing protein</fullName>
    </recommendedName>
</protein>
<evidence type="ECO:0008006" key="3">
    <source>
        <dbReference type="Google" id="ProtNLM"/>
    </source>
</evidence>
<name>A0A388TKQ4_9BACT</name>
<evidence type="ECO:0000313" key="1">
    <source>
        <dbReference type="EMBL" id="GBR77622.1"/>
    </source>
</evidence>
<dbReference type="Proteomes" id="UP000282196">
    <property type="component" value="Unassembled WGS sequence"/>
</dbReference>
<accession>A0A388TKQ4</accession>
<reference evidence="1 2" key="1">
    <citation type="journal article" date="2019" name="ISME J.">
        <title>Genome analyses of uncultured TG2/ZB3 bacteria in 'Margulisbacteria' specifically attached to ectosymbiotic spirochetes of protists in the termite gut.</title>
        <authorList>
            <person name="Utami Y.D."/>
            <person name="Kuwahara H."/>
            <person name="Igai K."/>
            <person name="Murakami T."/>
            <person name="Sugaya K."/>
            <person name="Morikawa T."/>
            <person name="Nagura Y."/>
            <person name="Yuki M."/>
            <person name="Deevong P."/>
            <person name="Inoue T."/>
            <person name="Kihara K."/>
            <person name="Lo N."/>
            <person name="Yamada A."/>
            <person name="Ohkuma M."/>
            <person name="Hongoh Y."/>
        </authorList>
    </citation>
    <scope>NUCLEOTIDE SEQUENCE [LARGE SCALE GENOMIC DNA]</scope>
    <source>
        <strain evidence="1">RsDinE6-01</strain>
    </source>
</reference>
<proteinExistence type="predicted"/>
<dbReference type="InterPro" id="IPR036782">
    <property type="entry name" value="NE0471-like_N"/>
</dbReference>
<dbReference type="EMBL" id="BGZP01000007">
    <property type="protein sequence ID" value="GBR77622.1"/>
    <property type="molecule type" value="Genomic_DNA"/>
</dbReference>
<dbReference type="InterPro" id="IPR018841">
    <property type="entry name" value="DUF2442"/>
</dbReference>
<dbReference type="Gene3D" id="3.30.2020.10">
    <property type="entry name" value="NE0471-like N-terminal domain"/>
    <property type="match status" value="1"/>
</dbReference>
<evidence type="ECO:0000313" key="2">
    <source>
        <dbReference type="Proteomes" id="UP000282196"/>
    </source>
</evidence>
<comment type="caution">
    <text evidence="1">The sequence shown here is derived from an EMBL/GenBank/DDBJ whole genome shotgun (WGS) entry which is preliminary data.</text>
</comment>
<sequence>MYEVDGIVYAGEPGKPVELISVTSAKPLKDYKLLLCFSTGEKKQYDVKPLLKYPAFKPLKNKTIFNSVRVKYGAPIWNKGQIDIDPECLYENGIAVSTLKATA</sequence>
<keyword evidence="2" id="KW-1185">Reference proteome</keyword>
<dbReference type="Pfam" id="PF10387">
    <property type="entry name" value="DUF2442"/>
    <property type="match status" value="1"/>
</dbReference>